<sequence>MTEAHEFNPAERIAANLRARIASQGPLPVSVFMMEALFDPMAGYYATRDPIGAGSDFITAPEISQMFGELLGLWTAQCWQDMGAPESLVVAELGPGKGTMMSDMLRAARAVPGFASALKVSLVEASAALKMVQGQTLARAGVPVGWARSLEAIPAGPAIILGNEFLDCLPVRQAVRVDGQWRERCVGLHPDDDSRFAFVTGPAIAGDDPFLPDALRDSPDGTLVELRPGDAQVIDALAARFSSYPGHALFIDYGPSASEPGDTLQAIRGHTKVHPLDAPGTADLTARVDFGTLARRARSAGLDVYGPAGQGTFLKGLGMEQRAAALAASRPDQRGVIARQLHRLTAPEEMGALFKVIALSAPGMPAPPGLEPLPG</sequence>
<dbReference type="EMBL" id="BMFS01000016">
    <property type="protein sequence ID" value="GGH08255.1"/>
    <property type="molecule type" value="Genomic_DNA"/>
</dbReference>
<dbReference type="InterPro" id="IPR029063">
    <property type="entry name" value="SAM-dependent_MTases_sf"/>
</dbReference>
<comment type="caution">
    <text evidence="3">The sequence shown here is derived from an EMBL/GenBank/DDBJ whole genome shotgun (WGS) entry which is preliminary data.</text>
</comment>
<dbReference type="InterPro" id="IPR003788">
    <property type="entry name" value="NDUFAF7"/>
</dbReference>
<dbReference type="Pfam" id="PF02636">
    <property type="entry name" value="Methyltransf_28"/>
    <property type="match status" value="1"/>
</dbReference>
<keyword evidence="4" id="KW-1185">Reference proteome</keyword>
<keyword evidence="2" id="KW-0808">Transferase</keyword>
<gene>
    <name evidence="3" type="ORF">GCM10007420_26410</name>
</gene>
<evidence type="ECO:0000313" key="4">
    <source>
        <dbReference type="Proteomes" id="UP000648722"/>
    </source>
</evidence>
<name>A0ABQ1Y0X4_9PROT</name>
<dbReference type="Proteomes" id="UP000648722">
    <property type="component" value="Unassembled WGS sequence"/>
</dbReference>
<dbReference type="PANTHER" id="PTHR12049:SF7">
    <property type="entry name" value="PROTEIN ARGININE METHYLTRANSFERASE NDUFAF7, MITOCHONDRIAL"/>
    <property type="match status" value="1"/>
</dbReference>
<proteinExistence type="predicted"/>
<dbReference type="SUPFAM" id="SSF53335">
    <property type="entry name" value="S-adenosyl-L-methionine-dependent methyltransferases"/>
    <property type="match status" value="1"/>
</dbReference>
<protein>
    <submittedName>
        <fullName evidence="3">ATP synthase subunit beta</fullName>
    </submittedName>
</protein>
<dbReference type="InterPro" id="IPR038375">
    <property type="entry name" value="NDUFAF7_sf"/>
</dbReference>
<dbReference type="RefSeq" id="WP_233351873.1">
    <property type="nucleotide sequence ID" value="NZ_BMFS01000016.1"/>
</dbReference>
<evidence type="ECO:0000313" key="3">
    <source>
        <dbReference type="EMBL" id="GGH08255.1"/>
    </source>
</evidence>
<organism evidence="3 4">
    <name type="scientific">Glycocaulis albus</name>
    <dbReference type="NCBI Taxonomy" id="1382801"/>
    <lineage>
        <taxon>Bacteria</taxon>
        <taxon>Pseudomonadati</taxon>
        <taxon>Pseudomonadota</taxon>
        <taxon>Alphaproteobacteria</taxon>
        <taxon>Maricaulales</taxon>
        <taxon>Maricaulaceae</taxon>
        <taxon>Glycocaulis</taxon>
    </lineage>
</organism>
<reference evidence="4" key="1">
    <citation type="journal article" date="2019" name="Int. J. Syst. Evol. Microbiol.">
        <title>The Global Catalogue of Microorganisms (GCM) 10K type strain sequencing project: providing services to taxonomists for standard genome sequencing and annotation.</title>
        <authorList>
            <consortium name="The Broad Institute Genomics Platform"/>
            <consortium name="The Broad Institute Genome Sequencing Center for Infectious Disease"/>
            <person name="Wu L."/>
            <person name="Ma J."/>
        </authorList>
    </citation>
    <scope>NUCLEOTIDE SEQUENCE [LARGE SCALE GENOMIC DNA]</scope>
    <source>
        <strain evidence="4">CGMCC 1.12766</strain>
    </source>
</reference>
<dbReference type="PANTHER" id="PTHR12049">
    <property type="entry name" value="PROTEIN ARGININE METHYLTRANSFERASE NDUFAF7, MITOCHONDRIAL"/>
    <property type="match status" value="1"/>
</dbReference>
<evidence type="ECO:0000256" key="2">
    <source>
        <dbReference type="ARBA" id="ARBA00022679"/>
    </source>
</evidence>
<keyword evidence="1" id="KW-0489">Methyltransferase</keyword>
<accession>A0ABQ1Y0X4</accession>
<evidence type="ECO:0000256" key="1">
    <source>
        <dbReference type="ARBA" id="ARBA00022603"/>
    </source>
</evidence>
<dbReference type="Gene3D" id="3.40.50.12710">
    <property type="match status" value="1"/>
</dbReference>